<dbReference type="PANTHER" id="PTHR33204">
    <property type="entry name" value="TRANSCRIPTIONAL REGULATOR, MARR FAMILY"/>
    <property type="match status" value="1"/>
</dbReference>
<keyword evidence="3" id="KW-0804">Transcription</keyword>
<dbReference type="InterPro" id="IPR002577">
    <property type="entry name" value="HTH_HxlR"/>
</dbReference>
<dbReference type="RefSeq" id="WP_034241374.1">
    <property type="nucleotide sequence ID" value="NZ_AQRA01000003.1"/>
</dbReference>
<organism evidence="5 6">
    <name type="scientific">Aquimarina atlantica</name>
    <dbReference type="NCBI Taxonomy" id="1317122"/>
    <lineage>
        <taxon>Bacteria</taxon>
        <taxon>Pseudomonadati</taxon>
        <taxon>Bacteroidota</taxon>
        <taxon>Flavobacteriia</taxon>
        <taxon>Flavobacteriales</taxon>
        <taxon>Flavobacteriaceae</taxon>
        <taxon>Aquimarina</taxon>
    </lineage>
</organism>
<sequence>MSRKLIHNPNHCPMIHATNIIGNKWAPIIIYVLEERKLRFGQLVVFVEGISRKVLTEQLKELEQKKVVKRESFAEVPPRVEYSLTEWGKELLPILSQLCTWGAGISIDSDDEKNITIQKRV</sequence>
<keyword evidence="6" id="KW-1185">Reference proteome</keyword>
<comment type="caution">
    <text evidence="5">The sequence shown here is derived from an EMBL/GenBank/DDBJ whole genome shotgun (WGS) entry which is preliminary data.</text>
</comment>
<evidence type="ECO:0000256" key="1">
    <source>
        <dbReference type="ARBA" id="ARBA00023015"/>
    </source>
</evidence>
<evidence type="ECO:0000313" key="5">
    <source>
        <dbReference type="EMBL" id="EZH74666.1"/>
    </source>
</evidence>
<dbReference type="AlphaFoldDB" id="A0A023BX84"/>
<dbReference type="SUPFAM" id="SSF46785">
    <property type="entry name" value="Winged helix' DNA-binding domain"/>
    <property type="match status" value="1"/>
</dbReference>
<keyword evidence="2" id="KW-0238">DNA-binding</keyword>
<protein>
    <recommendedName>
        <fullName evidence="4">HTH hxlR-type domain-containing protein</fullName>
    </recommendedName>
</protein>
<name>A0A023BX84_9FLAO</name>
<keyword evidence="1" id="KW-0805">Transcription regulation</keyword>
<gene>
    <name evidence="5" type="ORF">ATO12_12935</name>
</gene>
<accession>A0A023BX84</accession>
<dbReference type="InterPro" id="IPR036390">
    <property type="entry name" value="WH_DNA-bd_sf"/>
</dbReference>
<dbReference type="OrthoDB" id="9797599at2"/>
<evidence type="ECO:0000256" key="2">
    <source>
        <dbReference type="ARBA" id="ARBA00023125"/>
    </source>
</evidence>
<evidence type="ECO:0000259" key="4">
    <source>
        <dbReference type="PROSITE" id="PS51118"/>
    </source>
</evidence>
<dbReference type="PROSITE" id="PS51118">
    <property type="entry name" value="HTH_HXLR"/>
    <property type="match status" value="1"/>
</dbReference>
<feature type="domain" description="HTH hxlR-type" evidence="4">
    <location>
        <begin position="12"/>
        <end position="110"/>
    </location>
</feature>
<evidence type="ECO:0000256" key="3">
    <source>
        <dbReference type="ARBA" id="ARBA00023163"/>
    </source>
</evidence>
<reference evidence="5 6" key="1">
    <citation type="submission" date="2014-04" db="EMBL/GenBank/DDBJ databases">
        <title>Aquimarina sp. 22II-S11-z7 Genome Sequencing.</title>
        <authorList>
            <person name="Lai Q."/>
        </authorList>
    </citation>
    <scope>NUCLEOTIDE SEQUENCE [LARGE SCALE GENOMIC DNA]</scope>
    <source>
        <strain evidence="5 6">22II-S11-z7</strain>
    </source>
</reference>
<evidence type="ECO:0000313" key="6">
    <source>
        <dbReference type="Proteomes" id="UP000023541"/>
    </source>
</evidence>
<dbReference type="Gene3D" id="1.10.10.10">
    <property type="entry name" value="Winged helix-like DNA-binding domain superfamily/Winged helix DNA-binding domain"/>
    <property type="match status" value="1"/>
</dbReference>
<dbReference type="InterPro" id="IPR036388">
    <property type="entry name" value="WH-like_DNA-bd_sf"/>
</dbReference>
<dbReference type="Proteomes" id="UP000023541">
    <property type="component" value="Unassembled WGS sequence"/>
</dbReference>
<dbReference type="GO" id="GO:0003677">
    <property type="term" value="F:DNA binding"/>
    <property type="evidence" value="ECO:0007669"/>
    <property type="project" value="UniProtKB-KW"/>
</dbReference>
<dbReference type="EMBL" id="AQRA01000003">
    <property type="protein sequence ID" value="EZH74666.1"/>
    <property type="molecule type" value="Genomic_DNA"/>
</dbReference>
<dbReference type="eggNOG" id="COG1733">
    <property type="taxonomic scope" value="Bacteria"/>
</dbReference>
<proteinExistence type="predicted"/>
<dbReference type="STRING" id="1317122.ATO12_12935"/>
<dbReference type="Pfam" id="PF01638">
    <property type="entry name" value="HxlR"/>
    <property type="match status" value="1"/>
</dbReference>